<sequence length="155" mass="17094">MKNCKLSWALVVVLLIIVALLGYKFTVGNVRPSDDGRQAVMLSKDERNALLLEMRVWLQNSQGILSAASKNDFETVIQTAKASGMGAEAEVPGALFRKLPVEMKALGFDTRRKFDGIAADAENFKDSNHIVSKLSIAMNNCVACHAMYRFVETIQ</sequence>
<reference evidence="1" key="1">
    <citation type="submission" date="2016-10" db="EMBL/GenBank/DDBJ databases">
        <title>Sequence of Gallionella enrichment culture.</title>
        <authorList>
            <person name="Poehlein A."/>
            <person name="Muehling M."/>
            <person name="Daniel R."/>
        </authorList>
    </citation>
    <scope>NUCLEOTIDE SEQUENCE</scope>
</reference>
<accession>A0A1J5T6W3</accession>
<name>A0A1J5T6W3_9ZZZZ</name>
<dbReference type="GO" id="GO:0020037">
    <property type="term" value="F:heme binding"/>
    <property type="evidence" value="ECO:0007669"/>
    <property type="project" value="InterPro"/>
</dbReference>
<dbReference type="GO" id="GO:0009055">
    <property type="term" value="F:electron transfer activity"/>
    <property type="evidence" value="ECO:0007669"/>
    <property type="project" value="InterPro"/>
</dbReference>
<gene>
    <name evidence="1" type="ORF">GALL_84080</name>
</gene>
<dbReference type="GO" id="GO:0005506">
    <property type="term" value="F:iron ion binding"/>
    <property type="evidence" value="ECO:0007669"/>
    <property type="project" value="InterPro"/>
</dbReference>
<dbReference type="EMBL" id="MLJW01000026">
    <property type="protein sequence ID" value="OIR09564.1"/>
    <property type="molecule type" value="Genomic_DNA"/>
</dbReference>
<organism evidence="1">
    <name type="scientific">mine drainage metagenome</name>
    <dbReference type="NCBI Taxonomy" id="410659"/>
    <lineage>
        <taxon>unclassified sequences</taxon>
        <taxon>metagenomes</taxon>
        <taxon>ecological metagenomes</taxon>
    </lineage>
</organism>
<evidence type="ECO:0000313" key="1">
    <source>
        <dbReference type="EMBL" id="OIR09564.1"/>
    </source>
</evidence>
<protein>
    <recommendedName>
        <fullName evidence="2">Cytochrome C</fullName>
    </recommendedName>
</protein>
<evidence type="ECO:0008006" key="2">
    <source>
        <dbReference type="Google" id="ProtNLM"/>
    </source>
</evidence>
<dbReference type="GO" id="GO:0022900">
    <property type="term" value="P:electron transport chain"/>
    <property type="evidence" value="ECO:0007669"/>
    <property type="project" value="InterPro"/>
</dbReference>
<dbReference type="SUPFAM" id="SSF47175">
    <property type="entry name" value="Cytochromes"/>
    <property type="match status" value="1"/>
</dbReference>
<comment type="caution">
    <text evidence="1">The sequence shown here is derived from an EMBL/GenBank/DDBJ whole genome shotgun (WGS) entry which is preliminary data.</text>
</comment>
<dbReference type="AlphaFoldDB" id="A0A1J5T6W3"/>
<proteinExistence type="predicted"/>
<dbReference type="InterPro" id="IPR010980">
    <property type="entry name" value="Cyt_c/b562"/>
</dbReference>